<feature type="transmembrane region" description="Helical" evidence="2">
    <location>
        <begin position="260"/>
        <end position="279"/>
    </location>
</feature>
<feature type="transmembrane region" description="Helical" evidence="2">
    <location>
        <begin position="6"/>
        <end position="27"/>
    </location>
</feature>
<evidence type="ECO:0000256" key="1">
    <source>
        <dbReference type="SAM" id="Coils"/>
    </source>
</evidence>
<feature type="transmembrane region" description="Helical" evidence="2">
    <location>
        <begin position="199"/>
        <end position="222"/>
    </location>
</feature>
<protein>
    <recommendedName>
        <fullName evidence="3">Histidine kinase N-terminal 7TM region domain-containing protein</fullName>
    </recommendedName>
</protein>
<organism evidence="4 5">
    <name type="scientific">Candidatus Nealsonbacteria bacterium RIFCSPHIGHO2_01_FULL_38_55</name>
    <dbReference type="NCBI Taxonomy" id="1801664"/>
    <lineage>
        <taxon>Bacteria</taxon>
        <taxon>Candidatus Nealsoniibacteriota</taxon>
    </lineage>
</organism>
<dbReference type="InterPro" id="IPR031621">
    <property type="entry name" value="HisKA_7TM"/>
</dbReference>
<feature type="domain" description="Histidine kinase N-terminal 7TM region" evidence="3">
    <location>
        <begin position="17"/>
        <end position="224"/>
    </location>
</feature>
<evidence type="ECO:0000256" key="2">
    <source>
        <dbReference type="SAM" id="Phobius"/>
    </source>
</evidence>
<feature type="transmembrane region" description="Helical" evidence="2">
    <location>
        <begin position="98"/>
        <end position="117"/>
    </location>
</feature>
<sequence>MEDIIQIRAAIRFARVFLDLIMFFLLWSKGKTKATFHLGLVFLIFAIYATTTGLLEYAETNRLFLIRFQWVAALALPALFSFIFYFTNRTKHIKLKIFLWYLPAIATVILALTTDYFVISISSGHPYNLVLGPLDRIARVCFIIVGGIVGFYYFFRGYIESQGLKRRQLKYFLVAAVIFVAGTMITLGVLPLYPRTDLIYFYDIIDDIVTFFVILLIVYIIFSKKMVLGAEVKIILTEILVGVIGLILLIQAFLSQSTASKVLGFVTFFFFLFVGYLLIKTTRKEIQRKEEVEKLAEELKGLNQTLEERVEERTKELETSYREIKGRKEDLERFYNLAVGRELKMAELKKEIGKLKK</sequence>
<feature type="transmembrane region" description="Helical" evidence="2">
    <location>
        <begin position="171"/>
        <end position="193"/>
    </location>
</feature>
<dbReference type="EMBL" id="MHLZ01000008">
    <property type="protein sequence ID" value="OGZ20221.1"/>
    <property type="molecule type" value="Genomic_DNA"/>
</dbReference>
<feature type="transmembrane region" description="Helical" evidence="2">
    <location>
        <begin position="34"/>
        <end position="55"/>
    </location>
</feature>
<feature type="transmembrane region" description="Helical" evidence="2">
    <location>
        <begin position="67"/>
        <end position="86"/>
    </location>
</feature>
<evidence type="ECO:0000313" key="4">
    <source>
        <dbReference type="EMBL" id="OGZ20221.1"/>
    </source>
</evidence>
<keyword evidence="2" id="KW-0812">Transmembrane</keyword>
<evidence type="ECO:0000259" key="3">
    <source>
        <dbReference type="Pfam" id="PF16927"/>
    </source>
</evidence>
<gene>
    <name evidence="4" type="ORF">A2626_00380</name>
</gene>
<comment type="caution">
    <text evidence="4">The sequence shown here is derived from an EMBL/GenBank/DDBJ whole genome shotgun (WGS) entry which is preliminary data.</text>
</comment>
<keyword evidence="2" id="KW-0472">Membrane</keyword>
<keyword evidence="2" id="KW-1133">Transmembrane helix</keyword>
<reference evidence="4 5" key="1">
    <citation type="journal article" date="2016" name="Nat. Commun.">
        <title>Thousands of microbial genomes shed light on interconnected biogeochemical processes in an aquifer system.</title>
        <authorList>
            <person name="Anantharaman K."/>
            <person name="Brown C.T."/>
            <person name="Hug L.A."/>
            <person name="Sharon I."/>
            <person name="Castelle C.J."/>
            <person name="Probst A.J."/>
            <person name="Thomas B.C."/>
            <person name="Singh A."/>
            <person name="Wilkins M.J."/>
            <person name="Karaoz U."/>
            <person name="Brodie E.L."/>
            <person name="Williams K.H."/>
            <person name="Hubbard S.S."/>
            <person name="Banfield J.F."/>
        </authorList>
    </citation>
    <scope>NUCLEOTIDE SEQUENCE [LARGE SCALE GENOMIC DNA]</scope>
</reference>
<name>A0A1G2E4N2_9BACT</name>
<dbReference type="Proteomes" id="UP000177360">
    <property type="component" value="Unassembled WGS sequence"/>
</dbReference>
<feature type="transmembrane region" description="Helical" evidence="2">
    <location>
        <begin position="234"/>
        <end position="254"/>
    </location>
</feature>
<accession>A0A1G2E4N2</accession>
<proteinExistence type="predicted"/>
<feature type="transmembrane region" description="Helical" evidence="2">
    <location>
        <begin position="137"/>
        <end position="159"/>
    </location>
</feature>
<feature type="coiled-coil region" evidence="1">
    <location>
        <begin position="289"/>
        <end position="323"/>
    </location>
</feature>
<dbReference type="AlphaFoldDB" id="A0A1G2E4N2"/>
<dbReference type="Pfam" id="PF16927">
    <property type="entry name" value="HisKA_7TM"/>
    <property type="match status" value="1"/>
</dbReference>
<evidence type="ECO:0000313" key="5">
    <source>
        <dbReference type="Proteomes" id="UP000177360"/>
    </source>
</evidence>
<keyword evidence="1" id="KW-0175">Coiled coil</keyword>